<keyword evidence="2" id="KW-0328">Glycosyltransferase</keyword>
<dbReference type="Pfam" id="PF00535">
    <property type="entry name" value="Glycos_transf_2"/>
    <property type="match status" value="1"/>
</dbReference>
<evidence type="ECO:0000313" key="5">
    <source>
        <dbReference type="EMBL" id="KEP71397.1"/>
    </source>
</evidence>
<evidence type="ECO:0000259" key="4">
    <source>
        <dbReference type="Pfam" id="PF00535"/>
    </source>
</evidence>
<dbReference type="RefSeq" id="WP_038062050.1">
    <property type="nucleotide sequence ID" value="NZ_FOVB01000001.1"/>
</dbReference>
<dbReference type="EMBL" id="JHEH01000002">
    <property type="protein sequence ID" value="KEP71397.1"/>
    <property type="molecule type" value="Genomic_DNA"/>
</dbReference>
<reference evidence="5 6" key="1">
    <citation type="submission" date="2014-03" db="EMBL/GenBank/DDBJ databases">
        <title>The draft genome sequence of Thioclava dalianensis DLFJ1-1.</title>
        <authorList>
            <person name="Lai Q."/>
            <person name="Shao Z."/>
        </authorList>
    </citation>
    <scope>NUCLEOTIDE SEQUENCE [LARGE SCALE GENOMIC DNA]</scope>
    <source>
        <strain evidence="5 6">DLFJ1-1</strain>
    </source>
</reference>
<dbReference type="InterPro" id="IPR029044">
    <property type="entry name" value="Nucleotide-diphossugar_trans"/>
</dbReference>
<evidence type="ECO:0000256" key="1">
    <source>
        <dbReference type="ARBA" id="ARBA00006739"/>
    </source>
</evidence>
<dbReference type="Gene3D" id="3.90.550.10">
    <property type="entry name" value="Spore Coat Polysaccharide Biosynthesis Protein SpsA, Chain A"/>
    <property type="match status" value="1"/>
</dbReference>
<dbReference type="STRING" id="1185766.SAMN05216224_101320"/>
<protein>
    <submittedName>
        <fullName evidence="5">Succinoglycan biosynthesis protein exom</fullName>
    </submittedName>
</protein>
<comment type="similarity">
    <text evidence="1">Belongs to the glycosyltransferase 2 family.</text>
</comment>
<keyword evidence="6" id="KW-1185">Reference proteome</keyword>
<evidence type="ECO:0000256" key="2">
    <source>
        <dbReference type="ARBA" id="ARBA00022676"/>
    </source>
</evidence>
<dbReference type="OrthoDB" id="6116224at2"/>
<gene>
    <name evidence="5" type="ORF">DL1_07370</name>
</gene>
<dbReference type="AlphaFoldDB" id="A0A074U9N8"/>
<dbReference type="GO" id="GO:0016757">
    <property type="term" value="F:glycosyltransferase activity"/>
    <property type="evidence" value="ECO:0007669"/>
    <property type="project" value="UniProtKB-KW"/>
</dbReference>
<sequence>MTSEACDIIIGICTFRRAHIAATLQSLAAIEQPSEAALSVIVADNDIEPKARAEIEAVLAGLPFPGTYLHAPSQNISIARNAILDAARARGAKALVFIDDDETVEPGWLVALWHGWQARGSAAVIGPVRAHYAKDAPPWMVRGAVHDTVARCDAQSRAQTGYTCNTLISLEDDALRDLRFDLSRGRSGGEDTVFFDQIRKRGGEIFYTDAAVVHETVPPERARLSWLLARRYRMGQTHGRLLCAGAGGGARLKHALVAGAKALACGGLYVRHLGAPLGRNTALTRGALHIGVISACLGNEEITLYGASGDAPETEGART</sequence>
<evidence type="ECO:0000313" key="6">
    <source>
        <dbReference type="Proteomes" id="UP000027725"/>
    </source>
</evidence>
<keyword evidence="3" id="KW-0808">Transferase</keyword>
<dbReference type="PANTHER" id="PTHR43179:SF12">
    <property type="entry name" value="GALACTOFURANOSYLTRANSFERASE GLFT2"/>
    <property type="match status" value="1"/>
</dbReference>
<dbReference type="InterPro" id="IPR001173">
    <property type="entry name" value="Glyco_trans_2-like"/>
</dbReference>
<accession>A0A074U9N8</accession>
<name>A0A074U9N8_9RHOB</name>
<dbReference type="SUPFAM" id="SSF53448">
    <property type="entry name" value="Nucleotide-diphospho-sugar transferases"/>
    <property type="match status" value="1"/>
</dbReference>
<dbReference type="eggNOG" id="COG1215">
    <property type="taxonomic scope" value="Bacteria"/>
</dbReference>
<dbReference type="PANTHER" id="PTHR43179">
    <property type="entry name" value="RHAMNOSYLTRANSFERASE WBBL"/>
    <property type="match status" value="1"/>
</dbReference>
<dbReference type="Proteomes" id="UP000027725">
    <property type="component" value="Unassembled WGS sequence"/>
</dbReference>
<feature type="domain" description="Glycosyltransferase 2-like" evidence="4">
    <location>
        <begin position="11"/>
        <end position="143"/>
    </location>
</feature>
<proteinExistence type="inferred from homology"/>
<comment type="caution">
    <text evidence="5">The sequence shown here is derived from an EMBL/GenBank/DDBJ whole genome shotgun (WGS) entry which is preliminary data.</text>
</comment>
<dbReference type="CDD" id="cd00761">
    <property type="entry name" value="Glyco_tranf_GTA_type"/>
    <property type="match status" value="1"/>
</dbReference>
<evidence type="ECO:0000256" key="3">
    <source>
        <dbReference type="ARBA" id="ARBA00022679"/>
    </source>
</evidence>
<organism evidence="5 6">
    <name type="scientific">Thioclava dalianensis</name>
    <dbReference type="NCBI Taxonomy" id="1185766"/>
    <lineage>
        <taxon>Bacteria</taxon>
        <taxon>Pseudomonadati</taxon>
        <taxon>Pseudomonadota</taxon>
        <taxon>Alphaproteobacteria</taxon>
        <taxon>Rhodobacterales</taxon>
        <taxon>Paracoccaceae</taxon>
        <taxon>Thioclava</taxon>
    </lineage>
</organism>